<dbReference type="AlphaFoldDB" id="A0A3P7NA31"/>
<dbReference type="OrthoDB" id="6275202at2759"/>
<keyword evidence="2" id="KW-0560">Oxidoreductase</keyword>
<evidence type="ECO:0000313" key="6">
    <source>
        <dbReference type="Proteomes" id="UP000281553"/>
    </source>
</evidence>
<dbReference type="PANTHER" id="PTHR10742">
    <property type="entry name" value="FLAVIN MONOAMINE OXIDASE"/>
    <property type="match status" value="1"/>
</dbReference>
<evidence type="ECO:0000259" key="4">
    <source>
        <dbReference type="Pfam" id="PF01593"/>
    </source>
</evidence>
<sequence>MFLLCNSSPITSPTQPTETKNSPQPPQETVSKNPRVFDLDMEYEKRRLLSELHQAWKEFDPLQSNLARINQQLEVLAQNPPSINNGGERPALKVDATTLVPSGSSACGQIELKSCVKSITITENAHFIIEFFTLGVTVDSLNAAFSPDEPISYKAAAVICTFPLGVLKESARRQRDAAATRTPPKLQQALYANAPLFNPPLPEWKLTAMERLGFGVLNKVVLFFDRFFWDKSQRSFGCVSDSSEKRGELFLFWSITERPCLIALVAGRSALDLEQTADTAGATTSANCGKTSRGGGSSGSTLSAPVGTGSATSSSSSHLKEPLVALAMTKLRKIFRRDASGDLDSGKSVPDPIDAHVTRWQSDVNSRGSYSYVAVGATGEDYDLLAEPLSLADTGSEAGQEAPESRSLFFHPTTPA</sequence>
<dbReference type="InterPro" id="IPR002937">
    <property type="entry name" value="Amino_oxidase"/>
</dbReference>
<feature type="region of interest" description="Disordered" evidence="3">
    <location>
        <begin position="392"/>
        <end position="416"/>
    </location>
</feature>
<feature type="region of interest" description="Disordered" evidence="3">
    <location>
        <begin position="1"/>
        <end position="34"/>
    </location>
</feature>
<dbReference type="SUPFAM" id="SSF54373">
    <property type="entry name" value="FAD-linked reductases, C-terminal domain"/>
    <property type="match status" value="2"/>
</dbReference>
<evidence type="ECO:0000256" key="2">
    <source>
        <dbReference type="ARBA" id="ARBA00023002"/>
    </source>
</evidence>
<reference evidence="5 6" key="1">
    <citation type="submission" date="2018-11" db="EMBL/GenBank/DDBJ databases">
        <authorList>
            <consortium name="Pathogen Informatics"/>
        </authorList>
    </citation>
    <scope>NUCLEOTIDE SEQUENCE [LARGE SCALE GENOMIC DNA]</scope>
</reference>
<feature type="compositionally biased region" description="Low complexity" evidence="3">
    <location>
        <begin position="299"/>
        <end position="316"/>
    </location>
</feature>
<feature type="region of interest" description="Disordered" evidence="3">
    <location>
        <begin position="281"/>
        <end position="316"/>
    </location>
</feature>
<dbReference type="Gene3D" id="3.90.660.10">
    <property type="match status" value="1"/>
</dbReference>
<feature type="domain" description="Amine oxidase" evidence="4">
    <location>
        <begin position="146"/>
        <end position="388"/>
    </location>
</feature>
<organism evidence="5 6">
    <name type="scientific">Dibothriocephalus latus</name>
    <name type="common">Fish tapeworm</name>
    <name type="synonym">Diphyllobothrium latum</name>
    <dbReference type="NCBI Taxonomy" id="60516"/>
    <lineage>
        <taxon>Eukaryota</taxon>
        <taxon>Metazoa</taxon>
        <taxon>Spiralia</taxon>
        <taxon>Lophotrochozoa</taxon>
        <taxon>Platyhelminthes</taxon>
        <taxon>Cestoda</taxon>
        <taxon>Eucestoda</taxon>
        <taxon>Diphyllobothriidea</taxon>
        <taxon>Diphyllobothriidae</taxon>
        <taxon>Dibothriocephalus</taxon>
    </lineage>
</organism>
<name>A0A3P7NA31_DIBLA</name>
<feature type="non-terminal residue" evidence="5">
    <location>
        <position position="416"/>
    </location>
</feature>
<accession>A0A3P7NA31</accession>
<dbReference type="SUPFAM" id="SSF51905">
    <property type="entry name" value="FAD/NAD(P)-binding domain"/>
    <property type="match status" value="1"/>
</dbReference>
<feature type="compositionally biased region" description="Polar residues" evidence="3">
    <location>
        <begin position="1"/>
        <end position="32"/>
    </location>
</feature>
<dbReference type="Pfam" id="PF01593">
    <property type="entry name" value="Amino_oxidase"/>
    <property type="match status" value="1"/>
</dbReference>
<evidence type="ECO:0000256" key="3">
    <source>
        <dbReference type="SAM" id="MobiDB-lite"/>
    </source>
</evidence>
<protein>
    <recommendedName>
        <fullName evidence="4">Amine oxidase domain-containing protein</fullName>
    </recommendedName>
</protein>
<dbReference type="InterPro" id="IPR050281">
    <property type="entry name" value="Flavin_monoamine_oxidase"/>
</dbReference>
<dbReference type="PANTHER" id="PTHR10742:SF386">
    <property type="entry name" value="LYSINE-SPECIFIC HISTONE DEMETHYLASE 1A"/>
    <property type="match status" value="1"/>
</dbReference>
<dbReference type="Gene3D" id="1.10.287.80">
    <property type="entry name" value="ATP synthase, gamma subunit, helix hairpin domain"/>
    <property type="match status" value="1"/>
</dbReference>
<evidence type="ECO:0000256" key="1">
    <source>
        <dbReference type="ARBA" id="ARBA00005995"/>
    </source>
</evidence>
<dbReference type="Proteomes" id="UP000281553">
    <property type="component" value="Unassembled WGS sequence"/>
</dbReference>
<proteinExistence type="inferred from homology"/>
<dbReference type="EMBL" id="UYRU01081978">
    <property type="protein sequence ID" value="VDN32318.1"/>
    <property type="molecule type" value="Genomic_DNA"/>
</dbReference>
<evidence type="ECO:0000313" key="5">
    <source>
        <dbReference type="EMBL" id="VDN32318.1"/>
    </source>
</evidence>
<comment type="similarity">
    <text evidence="1">Belongs to the flavin monoamine oxidase family.</text>
</comment>
<gene>
    <name evidence="5" type="ORF">DILT_LOCUS15953</name>
</gene>
<dbReference type="InterPro" id="IPR036188">
    <property type="entry name" value="FAD/NAD-bd_sf"/>
</dbReference>
<dbReference type="GO" id="GO:0016491">
    <property type="term" value="F:oxidoreductase activity"/>
    <property type="evidence" value="ECO:0007669"/>
    <property type="project" value="UniProtKB-KW"/>
</dbReference>
<keyword evidence="6" id="KW-1185">Reference proteome</keyword>